<dbReference type="PANTHER" id="PTHR38479">
    <property type="entry name" value="LMO0824 PROTEIN"/>
    <property type="match status" value="1"/>
</dbReference>
<dbReference type="Proteomes" id="UP001597045">
    <property type="component" value="Unassembled WGS sequence"/>
</dbReference>
<accession>A0ABW3MHG1</accession>
<protein>
    <submittedName>
        <fullName evidence="1">DNA glycosylase AlkZ-like family protein</fullName>
    </submittedName>
</protein>
<keyword evidence="2" id="KW-1185">Reference proteome</keyword>
<organism evidence="1 2">
    <name type="scientific">Kibdelosporangium lantanae</name>
    <dbReference type="NCBI Taxonomy" id="1497396"/>
    <lineage>
        <taxon>Bacteria</taxon>
        <taxon>Bacillati</taxon>
        <taxon>Actinomycetota</taxon>
        <taxon>Actinomycetes</taxon>
        <taxon>Pseudonocardiales</taxon>
        <taxon>Pseudonocardiaceae</taxon>
        <taxon>Kibdelosporangium</taxon>
    </lineage>
</organism>
<dbReference type="PANTHER" id="PTHR38479:SF2">
    <property type="entry name" value="WINGED HELIX DNA-BINDING DOMAIN-CONTAINING PROTEIN"/>
    <property type="match status" value="1"/>
</dbReference>
<name>A0ABW3MHG1_9PSEU</name>
<evidence type="ECO:0000313" key="1">
    <source>
        <dbReference type="EMBL" id="MFD1048505.1"/>
    </source>
</evidence>
<comment type="caution">
    <text evidence="1">The sequence shown here is derived from an EMBL/GenBank/DDBJ whole genome shotgun (WGS) entry which is preliminary data.</text>
</comment>
<proteinExistence type="predicted"/>
<evidence type="ECO:0000313" key="2">
    <source>
        <dbReference type="Proteomes" id="UP001597045"/>
    </source>
</evidence>
<dbReference type="Pfam" id="PF06224">
    <property type="entry name" value="AlkZ-like"/>
    <property type="match status" value="1"/>
</dbReference>
<dbReference type="InterPro" id="IPR009351">
    <property type="entry name" value="AlkZ-like"/>
</dbReference>
<sequence length="165" mass="18305">MRATWDEVLAWRMHQQFLDRAKSQPVETIVSRLCGIQSQVKSNTELAVAARSPAPKKDAVTKAVAARKLMRTWAMRGTLHTLTTKDAPAFLSVLASARTWEKGAWQKSFLTTAQMAKLEEVVRAELDGVFISRDDLVRAVEKRTKDSSIAEAVRSGWGAVLKPLA</sequence>
<reference evidence="2" key="1">
    <citation type="journal article" date="2019" name="Int. J. Syst. Evol. Microbiol.">
        <title>The Global Catalogue of Microorganisms (GCM) 10K type strain sequencing project: providing services to taxonomists for standard genome sequencing and annotation.</title>
        <authorList>
            <consortium name="The Broad Institute Genomics Platform"/>
            <consortium name="The Broad Institute Genome Sequencing Center for Infectious Disease"/>
            <person name="Wu L."/>
            <person name="Ma J."/>
        </authorList>
    </citation>
    <scope>NUCLEOTIDE SEQUENCE [LARGE SCALE GENOMIC DNA]</scope>
    <source>
        <strain evidence="2">JCM 31486</strain>
    </source>
</reference>
<feature type="non-terminal residue" evidence="1">
    <location>
        <position position="165"/>
    </location>
</feature>
<gene>
    <name evidence="1" type="ORF">ACFQ1S_24720</name>
</gene>
<dbReference type="EMBL" id="JBHTIS010001634">
    <property type="protein sequence ID" value="MFD1048505.1"/>
    <property type="molecule type" value="Genomic_DNA"/>
</dbReference>